<comment type="subcellular location">
    <subcellularLocation>
        <location evidence="1">Cytoplasm</location>
    </subcellularLocation>
</comment>
<dbReference type="PANTHER" id="PTHR35794:SF1">
    <property type="entry name" value="CELL CYCLE PROTEIN GPSB"/>
    <property type="match status" value="1"/>
</dbReference>
<accession>A0A1H1PN43</accession>
<evidence type="ECO:0000256" key="6">
    <source>
        <dbReference type="ARBA" id="ARBA00023306"/>
    </source>
</evidence>
<protein>
    <recommendedName>
        <fullName evidence="2">Cell wall synthesis protein Wag31</fullName>
    </recommendedName>
    <alternativeName>
        <fullName evidence="7">Antigen 84</fullName>
    </alternativeName>
</protein>
<evidence type="ECO:0000313" key="10">
    <source>
        <dbReference type="EMBL" id="SDS12530.1"/>
    </source>
</evidence>
<dbReference type="STRING" id="117157.SAMN04489717_1701"/>
<reference evidence="10 11" key="1">
    <citation type="submission" date="2016-10" db="EMBL/GenBank/DDBJ databases">
        <authorList>
            <person name="de Groot N.N."/>
        </authorList>
    </citation>
    <scope>NUCLEOTIDE SEQUENCE [LARGE SCALE GENOMIC DNA]</scope>
    <source>
        <strain evidence="10 11">DSM 22024</strain>
    </source>
</reference>
<feature type="compositionally biased region" description="Basic and acidic residues" evidence="9">
    <location>
        <begin position="181"/>
        <end position="190"/>
    </location>
</feature>
<evidence type="ECO:0000313" key="11">
    <source>
        <dbReference type="Proteomes" id="UP000198983"/>
    </source>
</evidence>
<feature type="region of interest" description="Disordered" evidence="9">
    <location>
        <begin position="117"/>
        <end position="137"/>
    </location>
</feature>
<dbReference type="GO" id="GO:0051301">
    <property type="term" value="P:cell division"/>
    <property type="evidence" value="ECO:0007669"/>
    <property type="project" value="UniProtKB-KW"/>
</dbReference>
<keyword evidence="11" id="KW-1185">Reference proteome</keyword>
<evidence type="ECO:0000256" key="5">
    <source>
        <dbReference type="ARBA" id="ARBA00023054"/>
    </source>
</evidence>
<evidence type="ECO:0000256" key="2">
    <source>
        <dbReference type="ARBA" id="ARBA00018787"/>
    </source>
</evidence>
<dbReference type="PANTHER" id="PTHR35794">
    <property type="entry name" value="CELL DIVISION PROTEIN DIVIVA"/>
    <property type="match status" value="1"/>
</dbReference>
<dbReference type="InterPro" id="IPR007793">
    <property type="entry name" value="DivIVA_fam"/>
</dbReference>
<sequence>MIRSATFSQRRRGFDEDEVRAFLDRVAGQVEAAEAECADLRAEADRLRAEVDRLRIELRDREDSPPEVNERAVALFSQAQQVADRLVEEAVQHARDLMSAARSQEREIIQRAHEAAEAAAREAGARSPGGAAGHGGSGYDVPVSEIEYVRTFARVAQVQFRSVLEALSEQVDRLGQVPDLPEGRRSHRPADVSWQLEAGPVEAGPGESARIEYARDELDGDGPHPGDRRWSELGLG</sequence>
<keyword evidence="6" id="KW-0131">Cell cycle</keyword>
<dbReference type="GO" id="GO:0005737">
    <property type="term" value="C:cytoplasm"/>
    <property type="evidence" value="ECO:0007669"/>
    <property type="project" value="UniProtKB-SubCell"/>
</dbReference>
<feature type="compositionally biased region" description="Basic and acidic residues" evidence="9">
    <location>
        <begin position="209"/>
        <end position="236"/>
    </location>
</feature>
<organism evidence="10 11">
    <name type="scientific">Actinopolymorpha singaporensis</name>
    <dbReference type="NCBI Taxonomy" id="117157"/>
    <lineage>
        <taxon>Bacteria</taxon>
        <taxon>Bacillati</taxon>
        <taxon>Actinomycetota</taxon>
        <taxon>Actinomycetes</taxon>
        <taxon>Propionibacteriales</taxon>
        <taxon>Actinopolymorphaceae</taxon>
        <taxon>Actinopolymorpha</taxon>
    </lineage>
</organism>
<feature type="coiled-coil region" evidence="8">
    <location>
        <begin position="23"/>
        <end position="64"/>
    </location>
</feature>
<dbReference type="AlphaFoldDB" id="A0A1H1PN43"/>
<evidence type="ECO:0000256" key="4">
    <source>
        <dbReference type="ARBA" id="ARBA00022618"/>
    </source>
</evidence>
<proteinExistence type="predicted"/>
<evidence type="ECO:0000256" key="8">
    <source>
        <dbReference type="SAM" id="Coils"/>
    </source>
</evidence>
<evidence type="ECO:0000256" key="7">
    <source>
        <dbReference type="ARBA" id="ARBA00031737"/>
    </source>
</evidence>
<dbReference type="Gene3D" id="6.10.250.660">
    <property type="match status" value="1"/>
</dbReference>
<gene>
    <name evidence="10" type="ORF">SAMN04489717_1701</name>
</gene>
<dbReference type="NCBIfam" id="TIGR03544">
    <property type="entry name" value="DivI1A_domain"/>
    <property type="match status" value="1"/>
</dbReference>
<keyword evidence="5 8" id="KW-0175">Coiled coil</keyword>
<evidence type="ECO:0000256" key="9">
    <source>
        <dbReference type="SAM" id="MobiDB-lite"/>
    </source>
</evidence>
<dbReference type="Pfam" id="PF05103">
    <property type="entry name" value="DivIVA"/>
    <property type="match status" value="1"/>
</dbReference>
<feature type="region of interest" description="Disordered" evidence="9">
    <location>
        <begin position="177"/>
        <end position="236"/>
    </location>
</feature>
<name>A0A1H1PN43_9ACTN</name>
<dbReference type="EMBL" id="LT629732">
    <property type="protein sequence ID" value="SDS12530.1"/>
    <property type="molecule type" value="Genomic_DNA"/>
</dbReference>
<keyword evidence="3" id="KW-0963">Cytoplasm</keyword>
<dbReference type="Proteomes" id="UP000198983">
    <property type="component" value="Chromosome I"/>
</dbReference>
<dbReference type="InterPro" id="IPR019933">
    <property type="entry name" value="DivIVA_domain"/>
</dbReference>
<evidence type="ECO:0000256" key="1">
    <source>
        <dbReference type="ARBA" id="ARBA00004496"/>
    </source>
</evidence>
<keyword evidence="4 10" id="KW-0132">Cell division</keyword>
<evidence type="ECO:0000256" key="3">
    <source>
        <dbReference type="ARBA" id="ARBA00022490"/>
    </source>
</evidence>